<dbReference type="EMBL" id="BSEC01000001">
    <property type="protein sequence ID" value="GLI92935.1"/>
    <property type="molecule type" value="Genomic_DNA"/>
</dbReference>
<evidence type="ECO:0000313" key="5">
    <source>
        <dbReference type="EMBL" id="GLI92935.1"/>
    </source>
</evidence>
<dbReference type="InterPro" id="IPR032807">
    <property type="entry name" value="GNVR"/>
</dbReference>
<name>A0A9W6GU28_9HYPH</name>
<evidence type="ECO:0000256" key="2">
    <source>
        <dbReference type="SAM" id="Phobius"/>
    </source>
</evidence>
<dbReference type="RefSeq" id="WP_281802454.1">
    <property type="nucleotide sequence ID" value="NZ_BSEC01000001.1"/>
</dbReference>
<accession>A0A9W6GU28</accession>
<dbReference type="InterPro" id="IPR027417">
    <property type="entry name" value="P-loop_NTPase"/>
</dbReference>
<feature type="domain" description="AAA" evidence="3">
    <location>
        <begin position="519"/>
        <end position="644"/>
    </location>
</feature>
<reference evidence="5" key="1">
    <citation type="journal article" date="2023" name="Int. J. Syst. Evol. Microbiol.">
        <title>Methylocystis iwaonis sp. nov., a type II methane-oxidizing bacterium from surface soil of a rice paddy field in Japan, and emended description of the genus Methylocystis (ex Whittenbury et al. 1970) Bowman et al. 1993.</title>
        <authorList>
            <person name="Kaise H."/>
            <person name="Sawadogo J.B."/>
            <person name="Alam M.S."/>
            <person name="Ueno C."/>
            <person name="Dianou D."/>
            <person name="Shinjo R."/>
            <person name="Asakawa S."/>
        </authorList>
    </citation>
    <scope>NUCLEOTIDE SEQUENCE</scope>
    <source>
        <strain evidence="5">LMG27198</strain>
    </source>
</reference>
<dbReference type="InterPro" id="IPR025669">
    <property type="entry name" value="AAA_dom"/>
</dbReference>
<sequence>MNKSREHLIWREGVGDMDADPSEPYRAPAPAPTLVDLRAIGLFFRRNLRPIAVVCVATTAAAFVFGLLFLTRYSATAVLIVDPRAAKVTRSGGVISNIGADATAIESIVQIAHSPTFLGELVDELDLTHDPAFGGKGDDPEKIRFAAIDKLGAKLFIARRGTTYVIDITAQTNSAETSARIANAAARKILNDQTSLRSGASAATAREIESKLSELRLRLSRAEQAAAELKARLKVTDTGQGSTLLERRIYEMNQQLVLASARTAEARAHHELLRKVAATGDGLPQSVQSSVLGALRAEYARLSRQNADQSTVLGPRHPAVTSLNAQIADVKRQIAAEIGRMMNAAQADFLEAEHREADLSRQLKIAQTESGELQPQLVKLGELEREAKAERAVYEELLSRERELLQVKDLEPSDIRFASRATPPTRATPGKSIIAIGSGLIGLLVALAYCFAREWMRRTMTTMTEANRLGVVETLGFLPKLASADATPRAVEVPDLTPWIAELCGDLAPAGRSAQGRIILVTSATRAEGRSTVAINLAAHFAKGGLRALLIETDRAAHVKRPPRGLLDVLRSGQDMRQAFVAQRDDGYTLLPYGGRMIRDQRVVSALMSGVTLRAALQLARNWFDVVVIDGPPALEAPYARFLASQADQSLFLIEWDKTRATDAATALERLDASDVAVIYNKTDPTRLRLYDPDQSRLLESLGLAA</sequence>
<dbReference type="Pfam" id="PF13614">
    <property type="entry name" value="AAA_31"/>
    <property type="match status" value="1"/>
</dbReference>
<dbReference type="PANTHER" id="PTHR32309:SF13">
    <property type="entry name" value="FERRIC ENTEROBACTIN TRANSPORT PROTEIN FEPE"/>
    <property type="match status" value="1"/>
</dbReference>
<dbReference type="Proteomes" id="UP001144323">
    <property type="component" value="Unassembled WGS sequence"/>
</dbReference>
<organism evidence="5 6">
    <name type="scientific">Methylocystis echinoides</name>
    <dbReference type="NCBI Taxonomy" id="29468"/>
    <lineage>
        <taxon>Bacteria</taxon>
        <taxon>Pseudomonadati</taxon>
        <taxon>Pseudomonadota</taxon>
        <taxon>Alphaproteobacteria</taxon>
        <taxon>Hyphomicrobiales</taxon>
        <taxon>Methylocystaceae</taxon>
        <taxon>Methylocystis</taxon>
    </lineage>
</organism>
<dbReference type="Gene3D" id="3.40.50.300">
    <property type="entry name" value="P-loop containing nucleotide triphosphate hydrolases"/>
    <property type="match status" value="1"/>
</dbReference>
<evidence type="ECO:0000259" key="4">
    <source>
        <dbReference type="Pfam" id="PF13807"/>
    </source>
</evidence>
<keyword evidence="2" id="KW-0812">Transmembrane</keyword>
<protein>
    <recommendedName>
        <fullName evidence="7">Lipopolysaccharide biosynthesis protein</fullName>
    </recommendedName>
</protein>
<keyword evidence="2" id="KW-1133">Transmembrane helix</keyword>
<evidence type="ECO:0000259" key="3">
    <source>
        <dbReference type="Pfam" id="PF13614"/>
    </source>
</evidence>
<feature type="domain" description="Tyrosine-protein kinase G-rich" evidence="4">
    <location>
        <begin position="380"/>
        <end position="454"/>
    </location>
</feature>
<dbReference type="SUPFAM" id="SSF52540">
    <property type="entry name" value="P-loop containing nucleoside triphosphate hydrolases"/>
    <property type="match status" value="1"/>
</dbReference>
<dbReference type="PANTHER" id="PTHR32309">
    <property type="entry name" value="TYROSINE-PROTEIN KINASE"/>
    <property type="match status" value="1"/>
</dbReference>
<feature type="coiled-coil region" evidence="1">
    <location>
        <begin position="205"/>
        <end position="232"/>
    </location>
</feature>
<evidence type="ECO:0008006" key="7">
    <source>
        <dbReference type="Google" id="ProtNLM"/>
    </source>
</evidence>
<comment type="caution">
    <text evidence="5">The sequence shown here is derived from an EMBL/GenBank/DDBJ whole genome shotgun (WGS) entry which is preliminary data.</text>
</comment>
<dbReference type="InterPro" id="IPR050445">
    <property type="entry name" value="Bact_polysacc_biosynth/exp"/>
</dbReference>
<dbReference type="Pfam" id="PF13807">
    <property type="entry name" value="GNVR"/>
    <property type="match status" value="1"/>
</dbReference>
<evidence type="ECO:0000313" key="6">
    <source>
        <dbReference type="Proteomes" id="UP001144323"/>
    </source>
</evidence>
<dbReference type="GO" id="GO:0005886">
    <property type="term" value="C:plasma membrane"/>
    <property type="evidence" value="ECO:0007669"/>
    <property type="project" value="TreeGrafter"/>
</dbReference>
<keyword evidence="6" id="KW-1185">Reference proteome</keyword>
<gene>
    <name evidence="5" type="ORF">LMG27198_19270</name>
</gene>
<feature type="transmembrane region" description="Helical" evidence="2">
    <location>
        <begin position="51"/>
        <end position="70"/>
    </location>
</feature>
<dbReference type="AlphaFoldDB" id="A0A9W6GU28"/>
<dbReference type="GO" id="GO:0004713">
    <property type="term" value="F:protein tyrosine kinase activity"/>
    <property type="evidence" value="ECO:0007669"/>
    <property type="project" value="TreeGrafter"/>
</dbReference>
<keyword evidence="1" id="KW-0175">Coiled coil</keyword>
<feature type="transmembrane region" description="Helical" evidence="2">
    <location>
        <begin position="433"/>
        <end position="452"/>
    </location>
</feature>
<keyword evidence="2" id="KW-0472">Membrane</keyword>
<proteinExistence type="predicted"/>
<evidence type="ECO:0000256" key="1">
    <source>
        <dbReference type="SAM" id="Coils"/>
    </source>
</evidence>